<dbReference type="SUPFAM" id="SSF55729">
    <property type="entry name" value="Acyl-CoA N-acyltransferases (Nat)"/>
    <property type="match status" value="1"/>
</dbReference>
<sequence length="146" mass="16487">MRVVGEYEVDDRRERLDLDVLWGFLSTEAYWGRWRTREQVEAAVAGSWRVVGAYSRSSGRQVGFARAFSDGVTSAYLGDVFVLPEARGAGLGKEIVREMIDNGPGAGFRWMLHTADAHGLYRQFGFAEHVKGRFLEREGANRESLR</sequence>
<organism evidence="2 3">
    <name type="scientific">Amycolatopsis echigonensis</name>
    <dbReference type="NCBI Taxonomy" id="2576905"/>
    <lineage>
        <taxon>Bacteria</taxon>
        <taxon>Bacillati</taxon>
        <taxon>Actinomycetota</taxon>
        <taxon>Actinomycetes</taxon>
        <taxon>Pseudonocardiales</taxon>
        <taxon>Pseudonocardiaceae</taxon>
        <taxon>Amycolatopsis</taxon>
    </lineage>
</organism>
<dbReference type="InterPro" id="IPR000182">
    <property type="entry name" value="GNAT_dom"/>
</dbReference>
<dbReference type="EMBL" id="PJMY01000003">
    <property type="protein sequence ID" value="PKV93166.1"/>
    <property type="molecule type" value="Genomic_DNA"/>
</dbReference>
<reference evidence="2 3" key="1">
    <citation type="submission" date="2017-12" db="EMBL/GenBank/DDBJ databases">
        <title>Sequencing the genomes of 1000 Actinobacteria strains.</title>
        <authorList>
            <person name="Klenk H.-P."/>
        </authorList>
    </citation>
    <scope>NUCLEOTIDE SEQUENCE [LARGE SCALE GENOMIC DNA]</scope>
    <source>
        <strain evidence="2 3">DSM 45165</strain>
    </source>
</reference>
<dbReference type="Pfam" id="PF13508">
    <property type="entry name" value="Acetyltransf_7"/>
    <property type="match status" value="1"/>
</dbReference>
<dbReference type="Gene3D" id="3.40.630.30">
    <property type="match status" value="1"/>
</dbReference>
<proteinExistence type="predicted"/>
<protein>
    <submittedName>
        <fullName evidence="2">Acetyltransferase (GNAT) family protein</fullName>
    </submittedName>
</protein>
<comment type="caution">
    <text evidence="2">The sequence shown here is derived from an EMBL/GenBank/DDBJ whole genome shotgun (WGS) entry which is preliminary data.</text>
</comment>
<dbReference type="PROSITE" id="PS51186">
    <property type="entry name" value="GNAT"/>
    <property type="match status" value="1"/>
</dbReference>
<dbReference type="AlphaFoldDB" id="A0A2N3WH49"/>
<dbReference type="InterPro" id="IPR016181">
    <property type="entry name" value="Acyl_CoA_acyltransferase"/>
</dbReference>
<feature type="domain" description="N-acetyltransferase" evidence="1">
    <location>
        <begin position="7"/>
        <end position="146"/>
    </location>
</feature>
<dbReference type="GO" id="GO:0016747">
    <property type="term" value="F:acyltransferase activity, transferring groups other than amino-acyl groups"/>
    <property type="evidence" value="ECO:0007669"/>
    <property type="project" value="InterPro"/>
</dbReference>
<dbReference type="InterPro" id="IPR053144">
    <property type="entry name" value="Acetyltransferase_Butenolide"/>
</dbReference>
<evidence type="ECO:0000313" key="3">
    <source>
        <dbReference type="Proteomes" id="UP000233750"/>
    </source>
</evidence>
<evidence type="ECO:0000259" key="1">
    <source>
        <dbReference type="PROSITE" id="PS51186"/>
    </source>
</evidence>
<accession>A0A2N3WH49</accession>
<evidence type="ECO:0000313" key="2">
    <source>
        <dbReference type="EMBL" id="PKV93166.1"/>
    </source>
</evidence>
<dbReference type="OrthoDB" id="3216107at2"/>
<dbReference type="PANTHER" id="PTHR43233:SF1">
    <property type="entry name" value="FAMILY N-ACETYLTRANSFERASE, PUTATIVE (AFU_ORTHOLOGUE AFUA_6G03350)-RELATED"/>
    <property type="match status" value="1"/>
</dbReference>
<dbReference type="CDD" id="cd04301">
    <property type="entry name" value="NAT_SF"/>
    <property type="match status" value="1"/>
</dbReference>
<dbReference type="RefSeq" id="WP_101436858.1">
    <property type="nucleotide sequence ID" value="NZ_PJMY01000003.1"/>
</dbReference>
<name>A0A2N3WH49_9PSEU</name>
<keyword evidence="3" id="KW-1185">Reference proteome</keyword>
<dbReference type="PANTHER" id="PTHR43233">
    <property type="entry name" value="FAMILY N-ACETYLTRANSFERASE, PUTATIVE (AFU_ORTHOLOGUE AFUA_6G03350)-RELATED"/>
    <property type="match status" value="1"/>
</dbReference>
<dbReference type="Proteomes" id="UP000233750">
    <property type="component" value="Unassembled WGS sequence"/>
</dbReference>
<gene>
    <name evidence="2" type="ORF">ATK30_4006</name>
</gene>